<feature type="transmembrane region" description="Helical" evidence="1">
    <location>
        <begin position="97"/>
        <end position="122"/>
    </location>
</feature>
<dbReference type="EMBL" id="ML180332">
    <property type="protein sequence ID" value="THU77804.1"/>
    <property type="molecule type" value="Genomic_DNA"/>
</dbReference>
<proteinExistence type="predicted"/>
<accession>A0A4S8KQ05</accession>
<feature type="transmembrane region" description="Helical" evidence="1">
    <location>
        <begin position="187"/>
        <end position="211"/>
    </location>
</feature>
<feature type="transmembrane region" description="Helical" evidence="1">
    <location>
        <begin position="134"/>
        <end position="154"/>
    </location>
</feature>
<evidence type="ECO:0000313" key="3">
    <source>
        <dbReference type="Proteomes" id="UP000297245"/>
    </source>
</evidence>
<keyword evidence="1" id="KW-0472">Membrane</keyword>
<gene>
    <name evidence="2" type="ORF">K435DRAFT_74829</name>
</gene>
<feature type="transmembrane region" description="Helical" evidence="1">
    <location>
        <begin position="20"/>
        <end position="42"/>
    </location>
</feature>
<evidence type="ECO:0000256" key="1">
    <source>
        <dbReference type="SAM" id="Phobius"/>
    </source>
</evidence>
<feature type="transmembrane region" description="Helical" evidence="1">
    <location>
        <begin position="62"/>
        <end position="82"/>
    </location>
</feature>
<dbReference type="Proteomes" id="UP000297245">
    <property type="component" value="Unassembled WGS sequence"/>
</dbReference>
<keyword evidence="3" id="KW-1185">Reference proteome</keyword>
<keyword evidence="1" id="KW-0812">Transmembrane</keyword>
<name>A0A4S8KQ05_DENBC</name>
<protein>
    <submittedName>
        <fullName evidence="2">Uncharacterized protein</fullName>
    </submittedName>
</protein>
<keyword evidence="1" id="KW-1133">Transmembrane helix</keyword>
<organism evidence="2 3">
    <name type="scientific">Dendrothele bispora (strain CBS 962.96)</name>
    <dbReference type="NCBI Taxonomy" id="1314807"/>
    <lineage>
        <taxon>Eukaryota</taxon>
        <taxon>Fungi</taxon>
        <taxon>Dikarya</taxon>
        <taxon>Basidiomycota</taxon>
        <taxon>Agaricomycotina</taxon>
        <taxon>Agaricomycetes</taxon>
        <taxon>Agaricomycetidae</taxon>
        <taxon>Agaricales</taxon>
        <taxon>Agaricales incertae sedis</taxon>
        <taxon>Dendrothele</taxon>
    </lineage>
</organism>
<sequence>MSSQPGTTLRAFFPFDFHSSQSFVLVSFVASSWLSDLGFCWYKMPFIRCRTFLGGSSLRSGIWILGMLSLLIGGLGGAMSWTKVDVMRNTIPIGGEIFLLIQAITFSLLAVLALLGIAGGVAQIRGILYIYPKLLSGHYLLIITSFASSLYMVFSPLNDRAVALCLKGVNDEFIAQFCKPGWSLINGLSVCLLAVTLPVQLYTFIIAINFAEDTEYDDAASIDVKFPEIKSRNPPFGSSAGIYAFPKQTV</sequence>
<evidence type="ECO:0000313" key="2">
    <source>
        <dbReference type="EMBL" id="THU77804.1"/>
    </source>
</evidence>
<dbReference type="OrthoDB" id="2935283at2759"/>
<dbReference type="AlphaFoldDB" id="A0A4S8KQ05"/>
<reference evidence="2 3" key="1">
    <citation type="journal article" date="2019" name="Nat. Ecol. Evol.">
        <title>Megaphylogeny resolves global patterns of mushroom evolution.</title>
        <authorList>
            <person name="Varga T."/>
            <person name="Krizsan K."/>
            <person name="Foldi C."/>
            <person name="Dima B."/>
            <person name="Sanchez-Garcia M."/>
            <person name="Sanchez-Ramirez S."/>
            <person name="Szollosi G.J."/>
            <person name="Szarkandi J.G."/>
            <person name="Papp V."/>
            <person name="Albert L."/>
            <person name="Andreopoulos W."/>
            <person name="Angelini C."/>
            <person name="Antonin V."/>
            <person name="Barry K.W."/>
            <person name="Bougher N.L."/>
            <person name="Buchanan P."/>
            <person name="Buyck B."/>
            <person name="Bense V."/>
            <person name="Catcheside P."/>
            <person name="Chovatia M."/>
            <person name="Cooper J."/>
            <person name="Damon W."/>
            <person name="Desjardin D."/>
            <person name="Finy P."/>
            <person name="Geml J."/>
            <person name="Haridas S."/>
            <person name="Hughes K."/>
            <person name="Justo A."/>
            <person name="Karasinski D."/>
            <person name="Kautmanova I."/>
            <person name="Kiss B."/>
            <person name="Kocsube S."/>
            <person name="Kotiranta H."/>
            <person name="LaButti K.M."/>
            <person name="Lechner B.E."/>
            <person name="Liimatainen K."/>
            <person name="Lipzen A."/>
            <person name="Lukacs Z."/>
            <person name="Mihaltcheva S."/>
            <person name="Morgado L.N."/>
            <person name="Niskanen T."/>
            <person name="Noordeloos M.E."/>
            <person name="Ohm R.A."/>
            <person name="Ortiz-Santana B."/>
            <person name="Ovrebo C."/>
            <person name="Racz N."/>
            <person name="Riley R."/>
            <person name="Savchenko A."/>
            <person name="Shiryaev A."/>
            <person name="Soop K."/>
            <person name="Spirin V."/>
            <person name="Szebenyi C."/>
            <person name="Tomsovsky M."/>
            <person name="Tulloss R.E."/>
            <person name="Uehling J."/>
            <person name="Grigoriev I.V."/>
            <person name="Vagvolgyi C."/>
            <person name="Papp T."/>
            <person name="Martin F.M."/>
            <person name="Miettinen O."/>
            <person name="Hibbett D.S."/>
            <person name="Nagy L.G."/>
        </authorList>
    </citation>
    <scope>NUCLEOTIDE SEQUENCE [LARGE SCALE GENOMIC DNA]</scope>
    <source>
        <strain evidence="2 3">CBS 962.96</strain>
    </source>
</reference>